<dbReference type="InterPro" id="IPR017441">
    <property type="entry name" value="Protein_kinase_ATP_BS"/>
</dbReference>
<evidence type="ECO:0000259" key="11">
    <source>
        <dbReference type="PROSITE" id="PS50024"/>
    </source>
</evidence>
<sequence length="499" mass="56726">MPCEKGRKRELDTSKRTGKALPMDIIATAILENHRFQKKKKSGPWERDGATENNYGAKMLAVSILGKKFGCEAKIEVSNEIEGGGLKLNLRIREMCKKFLKAHGPVIATLQVNVHESRSNEARKCKELLYFMKDQVLPKTMRLVSGNRLRKIRNKHTMERRNWFRRMWCSKTKKSRLRIKVFLYSQLTVLVKVEKVISVLSYTFTPELQNKSSQAYKETEKNFTSEMDKVYNNTPGYVRTEEGLLYQEQNVKGLNFEFKNISYQADGNWTEIPFENIKLMDELGSGAFGVVYKGDISEKNGNITPCAVKALKVAATDEEMRDLYNELEIMSTIGSHPNLVNLLGACTKDEFLKKVRSKSGNYESEGVAVSQGGLSTDMKLSIAVDVAKGMAHLASHRGKLPVKWMAIESLETYVFTVESDVWSYGVLLWEMETGGLKPYPGLSTTELMAELRKGYRLEKPIGCSHAMYHVMMDCWHSNPGLRPTFDQLVKRLEEMSESS</sequence>
<dbReference type="EC" id="2.7.10.1" evidence="2"/>
<dbReference type="Gene3D" id="3.30.70.960">
    <property type="entry name" value="SEA domain"/>
    <property type="match status" value="1"/>
</dbReference>
<evidence type="ECO:0000256" key="4">
    <source>
        <dbReference type="ARBA" id="ARBA00022679"/>
    </source>
</evidence>
<dbReference type="PROSITE" id="PS00240">
    <property type="entry name" value="RECEPTOR_TYR_KIN_III"/>
    <property type="match status" value="1"/>
</dbReference>
<proteinExistence type="predicted"/>
<accession>A0AAD9PXK0</accession>
<dbReference type="PROSITE" id="PS50011">
    <property type="entry name" value="PROTEIN_KINASE_DOM"/>
    <property type="match status" value="1"/>
</dbReference>
<dbReference type="InterPro" id="IPR000719">
    <property type="entry name" value="Prot_kinase_dom"/>
</dbReference>
<dbReference type="SUPFAM" id="SSF82671">
    <property type="entry name" value="SEA domain"/>
    <property type="match status" value="1"/>
</dbReference>
<dbReference type="GO" id="GO:0004714">
    <property type="term" value="F:transmembrane receptor protein tyrosine kinase activity"/>
    <property type="evidence" value="ECO:0007669"/>
    <property type="project" value="UniProtKB-EC"/>
</dbReference>
<dbReference type="PROSITE" id="PS50024">
    <property type="entry name" value="SEA"/>
    <property type="match status" value="1"/>
</dbReference>
<dbReference type="PANTHER" id="PTHR24416">
    <property type="entry name" value="TYROSINE-PROTEIN KINASE RECEPTOR"/>
    <property type="match status" value="1"/>
</dbReference>
<dbReference type="EMBL" id="JARQWQ010000104">
    <property type="protein sequence ID" value="KAK2550935.1"/>
    <property type="molecule type" value="Genomic_DNA"/>
</dbReference>
<reference evidence="12" key="2">
    <citation type="journal article" date="2023" name="Science">
        <title>Genomic signatures of disease resistance in endangered staghorn corals.</title>
        <authorList>
            <person name="Vollmer S.V."/>
            <person name="Selwyn J.D."/>
            <person name="Despard B.A."/>
            <person name="Roesel C.L."/>
        </authorList>
    </citation>
    <scope>NUCLEOTIDE SEQUENCE</scope>
    <source>
        <strain evidence="12">K2</strain>
    </source>
</reference>
<dbReference type="GO" id="GO:0005524">
    <property type="term" value="F:ATP binding"/>
    <property type="evidence" value="ECO:0007669"/>
    <property type="project" value="UniProtKB-UniRule"/>
</dbReference>
<dbReference type="GO" id="GO:0007169">
    <property type="term" value="P:cell surface receptor protein tyrosine kinase signaling pathway"/>
    <property type="evidence" value="ECO:0007669"/>
    <property type="project" value="InterPro"/>
</dbReference>
<evidence type="ECO:0000256" key="2">
    <source>
        <dbReference type="ARBA" id="ARBA00011902"/>
    </source>
</evidence>
<dbReference type="GO" id="GO:0043235">
    <property type="term" value="C:receptor complex"/>
    <property type="evidence" value="ECO:0007669"/>
    <property type="project" value="TreeGrafter"/>
</dbReference>
<dbReference type="AlphaFoldDB" id="A0AAD9PXK0"/>
<dbReference type="Pfam" id="PF01390">
    <property type="entry name" value="SEA"/>
    <property type="match status" value="1"/>
</dbReference>
<feature type="domain" description="SEA" evidence="11">
    <location>
        <begin position="189"/>
        <end position="305"/>
    </location>
</feature>
<dbReference type="PROSITE" id="PS00107">
    <property type="entry name" value="PROTEIN_KINASE_ATP"/>
    <property type="match status" value="1"/>
</dbReference>
<dbReference type="InterPro" id="IPR050122">
    <property type="entry name" value="RTK"/>
</dbReference>
<evidence type="ECO:0000256" key="7">
    <source>
        <dbReference type="ARBA" id="ARBA00022840"/>
    </source>
</evidence>
<keyword evidence="4" id="KW-0808">Transferase</keyword>
<dbReference type="PANTHER" id="PTHR24416:SF617">
    <property type="entry name" value="RET ONCOGENE, ISOFORM A"/>
    <property type="match status" value="1"/>
</dbReference>
<organism evidence="12 13">
    <name type="scientific">Acropora cervicornis</name>
    <name type="common">Staghorn coral</name>
    <dbReference type="NCBI Taxonomy" id="6130"/>
    <lineage>
        <taxon>Eukaryota</taxon>
        <taxon>Metazoa</taxon>
        <taxon>Cnidaria</taxon>
        <taxon>Anthozoa</taxon>
        <taxon>Hexacorallia</taxon>
        <taxon>Scleractinia</taxon>
        <taxon>Astrocoeniina</taxon>
        <taxon>Acroporidae</taxon>
        <taxon>Acropora</taxon>
    </lineage>
</organism>
<feature type="domain" description="Protein kinase" evidence="10">
    <location>
        <begin position="277"/>
        <end position="495"/>
    </location>
</feature>
<keyword evidence="3" id="KW-0597">Phosphoprotein</keyword>
<comment type="subcellular location">
    <subcellularLocation>
        <location evidence="1">Membrane</location>
        <topology evidence="1">Single-pass membrane protein</topology>
    </subcellularLocation>
</comment>
<keyword evidence="13" id="KW-1185">Reference proteome</keyword>
<comment type="caution">
    <text evidence="12">The sequence shown here is derived from an EMBL/GenBank/DDBJ whole genome shotgun (WGS) entry which is preliminary data.</text>
</comment>
<evidence type="ECO:0000256" key="9">
    <source>
        <dbReference type="PROSITE-ProRule" id="PRU10141"/>
    </source>
</evidence>
<keyword evidence="12" id="KW-0675">Receptor</keyword>
<evidence type="ECO:0000313" key="12">
    <source>
        <dbReference type="EMBL" id="KAK2550935.1"/>
    </source>
</evidence>
<dbReference type="InterPro" id="IPR000082">
    <property type="entry name" value="SEA_dom"/>
</dbReference>
<dbReference type="Gene3D" id="1.10.510.10">
    <property type="entry name" value="Transferase(Phosphotransferase) domain 1"/>
    <property type="match status" value="1"/>
</dbReference>
<dbReference type="SUPFAM" id="SSF56112">
    <property type="entry name" value="Protein kinase-like (PK-like)"/>
    <property type="match status" value="1"/>
</dbReference>
<evidence type="ECO:0000259" key="10">
    <source>
        <dbReference type="PROSITE" id="PS50011"/>
    </source>
</evidence>
<keyword evidence="5 9" id="KW-0547">Nucleotide-binding</keyword>
<dbReference type="PRINTS" id="PR00109">
    <property type="entry name" value="TYRKINASE"/>
</dbReference>
<evidence type="ECO:0000256" key="3">
    <source>
        <dbReference type="ARBA" id="ARBA00022553"/>
    </source>
</evidence>
<reference evidence="12" key="1">
    <citation type="journal article" date="2023" name="G3 (Bethesda)">
        <title>Whole genome assembly and annotation of the endangered Caribbean coral Acropora cervicornis.</title>
        <authorList>
            <person name="Selwyn J.D."/>
            <person name="Vollmer S.V."/>
        </authorList>
    </citation>
    <scope>NUCLEOTIDE SEQUENCE</scope>
    <source>
        <strain evidence="12">K2</strain>
    </source>
</reference>
<dbReference type="GO" id="GO:0005886">
    <property type="term" value="C:plasma membrane"/>
    <property type="evidence" value="ECO:0007669"/>
    <property type="project" value="TreeGrafter"/>
</dbReference>
<dbReference type="Pfam" id="PF07714">
    <property type="entry name" value="PK_Tyr_Ser-Thr"/>
    <property type="match status" value="1"/>
</dbReference>
<keyword evidence="7 9" id="KW-0067">ATP-binding</keyword>
<dbReference type="InterPro" id="IPR036364">
    <property type="entry name" value="SEA_dom_sf"/>
</dbReference>
<dbReference type="InterPro" id="IPR001824">
    <property type="entry name" value="Tyr_kinase_rcpt_3_CS"/>
</dbReference>
<keyword evidence="8" id="KW-0829">Tyrosine-protein kinase</keyword>
<name>A0AAD9PXK0_ACRCE</name>
<dbReference type="InterPro" id="IPR001245">
    <property type="entry name" value="Ser-Thr/Tyr_kinase_cat_dom"/>
</dbReference>
<evidence type="ECO:0000256" key="5">
    <source>
        <dbReference type="ARBA" id="ARBA00022741"/>
    </source>
</evidence>
<dbReference type="InterPro" id="IPR011009">
    <property type="entry name" value="Kinase-like_dom_sf"/>
</dbReference>
<evidence type="ECO:0000256" key="6">
    <source>
        <dbReference type="ARBA" id="ARBA00022777"/>
    </source>
</evidence>
<gene>
    <name evidence="12" type="ORF">P5673_028310</name>
</gene>
<dbReference type="Proteomes" id="UP001249851">
    <property type="component" value="Unassembled WGS sequence"/>
</dbReference>
<keyword evidence="6" id="KW-0418">Kinase</keyword>
<dbReference type="CDD" id="cd00192">
    <property type="entry name" value="PTKc"/>
    <property type="match status" value="1"/>
</dbReference>
<dbReference type="FunFam" id="1.10.510.10:FF:000986">
    <property type="entry name" value="Protein tyrosine kinase 2aa"/>
    <property type="match status" value="1"/>
</dbReference>
<evidence type="ECO:0000256" key="8">
    <source>
        <dbReference type="ARBA" id="ARBA00023137"/>
    </source>
</evidence>
<protein>
    <recommendedName>
        <fullName evidence="2">receptor protein-tyrosine kinase</fullName>
        <ecNumber evidence="2">2.7.10.1</ecNumber>
    </recommendedName>
</protein>
<evidence type="ECO:0000313" key="13">
    <source>
        <dbReference type="Proteomes" id="UP001249851"/>
    </source>
</evidence>
<dbReference type="Gene3D" id="3.30.200.20">
    <property type="entry name" value="Phosphorylase Kinase, domain 1"/>
    <property type="match status" value="1"/>
</dbReference>
<evidence type="ECO:0000256" key="1">
    <source>
        <dbReference type="ARBA" id="ARBA00004167"/>
    </source>
</evidence>
<feature type="binding site" evidence="9">
    <location>
        <position position="309"/>
    </location>
    <ligand>
        <name>ATP</name>
        <dbReference type="ChEBI" id="CHEBI:30616"/>
    </ligand>
</feature>